<proteinExistence type="predicted"/>
<evidence type="ECO:0000256" key="1">
    <source>
        <dbReference type="SAM" id="Phobius"/>
    </source>
</evidence>
<dbReference type="RefSeq" id="WP_125015807.1">
    <property type="nucleotide sequence ID" value="NZ_QWEZ01000001.1"/>
</dbReference>
<evidence type="ECO:0000313" key="3">
    <source>
        <dbReference type="EMBL" id="RRJ85379.1"/>
    </source>
</evidence>
<dbReference type="AlphaFoldDB" id="A0A3P3VVA9"/>
<dbReference type="Pfam" id="PF01553">
    <property type="entry name" value="Acyltransferase"/>
    <property type="match status" value="1"/>
</dbReference>
<dbReference type="PANTHER" id="PTHR10983">
    <property type="entry name" value="1-ACYLGLYCEROL-3-PHOSPHATE ACYLTRANSFERASE-RELATED"/>
    <property type="match status" value="1"/>
</dbReference>
<keyword evidence="4" id="KW-1185">Reference proteome</keyword>
<dbReference type="Proteomes" id="UP000280792">
    <property type="component" value="Unassembled WGS sequence"/>
</dbReference>
<dbReference type="CDD" id="cd07990">
    <property type="entry name" value="LPLAT_LCLAT1-like"/>
    <property type="match status" value="1"/>
</dbReference>
<dbReference type="GO" id="GO:0016746">
    <property type="term" value="F:acyltransferase activity"/>
    <property type="evidence" value="ECO:0007669"/>
    <property type="project" value="UniProtKB-KW"/>
</dbReference>
<keyword evidence="1" id="KW-0812">Transmembrane</keyword>
<protein>
    <submittedName>
        <fullName evidence="3">Acyltransferase</fullName>
    </submittedName>
</protein>
<name>A0A3P3VVA9_9GAMM</name>
<reference evidence="3 4" key="2">
    <citation type="submission" date="2018-12" db="EMBL/GenBank/DDBJ databases">
        <title>Simiduia agarivorans gen. nov., sp. nov., a marine, agarolytic bacterium isolated from shallow coastal water from Keelung, Taiwan.</title>
        <authorList>
            <person name="Shieh W.Y."/>
        </authorList>
    </citation>
    <scope>NUCLEOTIDE SEQUENCE [LARGE SCALE GENOMIC DNA]</scope>
    <source>
        <strain evidence="3 4">GTF-13</strain>
    </source>
</reference>
<dbReference type="EMBL" id="QWEZ01000001">
    <property type="protein sequence ID" value="RRJ85379.1"/>
    <property type="molecule type" value="Genomic_DNA"/>
</dbReference>
<evidence type="ECO:0000313" key="4">
    <source>
        <dbReference type="Proteomes" id="UP000280792"/>
    </source>
</evidence>
<accession>A0A3P3VVA9</accession>
<feature type="transmembrane region" description="Helical" evidence="1">
    <location>
        <begin position="12"/>
        <end position="35"/>
    </location>
</feature>
<keyword evidence="3" id="KW-0808">Transferase</keyword>
<reference evidence="3 4" key="1">
    <citation type="submission" date="2018-08" db="EMBL/GenBank/DDBJ databases">
        <authorList>
            <person name="Khan S.A."/>
        </authorList>
    </citation>
    <scope>NUCLEOTIDE SEQUENCE [LARGE SCALE GENOMIC DNA]</scope>
    <source>
        <strain evidence="3 4">GTF-13</strain>
    </source>
</reference>
<feature type="domain" description="Phospholipid/glycerol acyltransferase" evidence="2">
    <location>
        <begin position="89"/>
        <end position="231"/>
    </location>
</feature>
<dbReference type="InterPro" id="IPR002123">
    <property type="entry name" value="Plipid/glycerol_acylTrfase"/>
</dbReference>
<dbReference type="SMART" id="SM00563">
    <property type="entry name" value="PlsC"/>
    <property type="match status" value="1"/>
</dbReference>
<evidence type="ECO:0000259" key="2">
    <source>
        <dbReference type="SMART" id="SM00563"/>
    </source>
</evidence>
<keyword evidence="1" id="KW-0472">Membrane</keyword>
<dbReference type="PANTHER" id="PTHR10983:SF16">
    <property type="entry name" value="LYSOCARDIOLIPIN ACYLTRANSFERASE 1"/>
    <property type="match status" value="1"/>
</dbReference>
<sequence>MLTFLPPFVRGIIAALILTTQTLLLVPLLLFVALLKLLLPIPPLRVFCTRVGIGIAEIWISINSGWMRLTQKLEWDVEMPESLNTDSWYLVTSNHQSWADITILQHLLNRRIPMLKFFLKQELIWVPVIGLAWWALDFPFMKRYTQEYLRKHPEKKGKDLETTRKACEKFKHTPVAVFNFLEGTRFTPAKHERQQSPFQHLLRPKAGGIGFVLGAMGEQLDTLLNVTIYYADSPESHRPSYWDFLCGRVNGVVVRMAQQPIPAEFRGGDYLNDDGYREQFQLWVNRLWEEKDQQLSELACNKTA</sequence>
<gene>
    <name evidence="3" type="ORF">D0544_10085</name>
</gene>
<dbReference type="NCBIfam" id="NF010621">
    <property type="entry name" value="PRK14014.1"/>
    <property type="match status" value="1"/>
</dbReference>
<organism evidence="3 4">
    <name type="scientific">Aestuariirhabdus litorea</name>
    <dbReference type="NCBI Taxonomy" id="2528527"/>
    <lineage>
        <taxon>Bacteria</taxon>
        <taxon>Pseudomonadati</taxon>
        <taxon>Pseudomonadota</taxon>
        <taxon>Gammaproteobacteria</taxon>
        <taxon>Oceanospirillales</taxon>
        <taxon>Aestuariirhabdaceae</taxon>
        <taxon>Aestuariirhabdus</taxon>
    </lineage>
</organism>
<dbReference type="SUPFAM" id="SSF69593">
    <property type="entry name" value="Glycerol-3-phosphate (1)-acyltransferase"/>
    <property type="match status" value="1"/>
</dbReference>
<keyword evidence="3" id="KW-0012">Acyltransferase</keyword>
<keyword evidence="1" id="KW-1133">Transmembrane helix</keyword>
<comment type="caution">
    <text evidence="3">The sequence shown here is derived from an EMBL/GenBank/DDBJ whole genome shotgun (WGS) entry which is preliminary data.</text>
</comment>